<protein>
    <submittedName>
        <fullName evidence="2">Uncharacterized protein</fullName>
    </submittedName>
</protein>
<dbReference type="RefSeq" id="XP_003284568.1">
    <property type="nucleotide sequence ID" value="XM_003284520.1"/>
</dbReference>
<feature type="chain" id="PRO_5003263473" evidence="1">
    <location>
        <begin position="20"/>
        <end position="195"/>
    </location>
</feature>
<dbReference type="PANTHER" id="PTHR39529">
    <property type="entry name" value="CARBOHYDRATE BINDING DOMAIN-CONTAINING PROTEIN"/>
    <property type="match status" value="1"/>
</dbReference>
<organism evidence="2 3">
    <name type="scientific">Dictyostelium purpureum</name>
    <name type="common">Slime mold</name>
    <dbReference type="NCBI Taxonomy" id="5786"/>
    <lineage>
        <taxon>Eukaryota</taxon>
        <taxon>Amoebozoa</taxon>
        <taxon>Evosea</taxon>
        <taxon>Eumycetozoa</taxon>
        <taxon>Dictyostelia</taxon>
        <taxon>Dictyosteliales</taxon>
        <taxon>Dictyosteliaceae</taxon>
        <taxon>Dictyostelium</taxon>
    </lineage>
</organism>
<dbReference type="EMBL" id="GL870967">
    <property type="protein sequence ID" value="EGC38888.1"/>
    <property type="molecule type" value="Genomic_DNA"/>
</dbReference>
<dbReference type="Proteomes" id="UP000001064">
    <property type="component" value="Unassembled WGS sequence"/>
</dbReference>
<dbReference type="GeneID" id="10506401"/>
<gene>
    <name evidence="2" type="ORF">DICPUDRAFT_75556</name>
</gene>
<dbReference type="InParanoid" id="F0ZB02"/>
<dbReference type="KEGG" id="dpp:DICPUDRAFT_75556"/>
<reference evidence="3" key="1">
    <citation type="journal article" date="2011" name="Genome Biol.">
        <title>Comparative genomics of the social amoebae Dictyostelium discoideum and Dictyostelium purpureum.</title>
        <authorList>
            <consortium name="US DOE Joint Genome Institute (JGI-PGF)"/>
            <person name="Sucgang R."/>
            <person name="Kuo A."/>
            <person name="Tian X."/>
            <person name="Salerno W."/>
            <person name="Parikh A."/>
            <person name="Feasley C.L."/>
            <person name="Dalin E."/>
            <person name="Tu H."/>
            <person name="Huang E."/>
            <person name="Barry K."/>
            <person name="Lindquist E."/>
            <person name="Shapiro H."/>
            <person name="Bruce D."/>
            <person name="Schmutz J."/>
            <person name="Salamov A."/>
            <person name="Fey P."/>
            <person name="Gaudet P."/>
            <person name="Anjard C."/>
            <person name="Babu M.M."/>
            <person name="Basu S."/>
            <person name="Bushmanova Y."/>
            <person name="van der Wel H."/>
            <person name="Katoh-Kurasawa M."/>
            <person name="Dinh C."/>
            <person name="Coutinho P.M."/>
            <person name="Saito T."/>
            <person name="Elias M."/>
            <person name="Schaap P."/>
            <person name="Kay R.R."/>
            <person name="Henrissat B."/>
            <person name="Eichinger L."/>
            <person name="Rivero F."/>
            <person name="Putnam N.H."/>
            <person name="West C.M."/>
            <person name="Loomis W.F."/>
            <person name="Chisholm R.L."/>
            <person name="Shaulsky G."/>
            <person name="Strassmann J.E."/>
            <person name="Queller D.C."/>
            <person name="Kuspa A."/>
            <person name="Grigoriev I.V."/>
        </authorList>
    </citation>
    <scope>NUCLEOTIDE SEQUENCE [LARGE SCALE GENOMIC DNA]</scope>
    <source>
        <strain evidence="3">QSDP1</strain>
    </source>
</reference>
<feature type="signal peptide" evidence="1">
    <location>
        <begin position="1"/>
        <end position="19"/>
    </location>
</feature>
<evidence type="ECO:0000313" key="3">
    <source>
        <dbReference type="Proteomes" id="UP000001064"/>
    </source>
</evidence>
<proteinExistence type="predicted"/>
<keyword evidence="1" id="KW-0732">Signal</keyword>
<sequence>MKLLLVLTILSVLASCIKAVDYISIVPYGDYQCGDVPAGRGFYVPLNTCINLFFQDTYFEIVDGELQVSFSPNCGDEDKDTFYYDLEQCTIFKLKNTANNYASIISLTSKPPADAISYNYYFTNNKNQCSGNYFQVYQTNGSKQNFYQYYCENNVVKIYNCYNPTTGSNECQPINVNSGCNQPDKYYDYPNDITC</sequence>
<dbReference type="InterPro" id="IPR021837">
    <property type="entry name" value="CfaA/B/C"/>
</dbReference>
<dbReference type="PROSITE" id="PS51257">
    <property type="entry name" value="PROKAR_LIPOPROTEIN"/>
    <property type="match status" value="1"/>
</dbReference>
<dbReference type="VEuPathDB" id="AmoebaDB:DICPUDRAFT_75556"/>
<evidence type="ECO:0000256" key="1">
    <source>
        <dbReference type="SAM" id="SignalP"/>
    </source>
</evidence>
<dbReference type="PANTHER" id="PTHR39529:SF1">
    <property type="entry name" value="CARBOHYDRATE BINDING DOMAIN-CONTAINING PROTEIN"/>
    <property type="match status" value="1"/>
</dbReference>
<accession>F0ZB02</accession>
<name>F0ZB02_DICPU</name>
<dbReference type="AlphaFoldDB" id="F0ZB02"/>
<dbReference type="Pfam" id="PF11912">
    <property type="entry name" value="CfaA_B_C"/>
    <property type="match status" value="1"/>
</dbReference>
<evidence type="ECO:0000313" key="2">
    <source>
        <dbReference type="EMBL" id="EGC38888.1"/>
    </source>
</evidence>
<keyword evidence="3" id="KW-1185">Reference proteome</keyword>